<keyword evidence="2" id="KW-1185">Reference proteome</keyword>
<dbReference type="Proteomes" id="UP000266841">
    <property type="component" value="Unassembled WGS sequence"/>
</dbReference>
<feature type="non-terminal residue" evidence="1">
    <location>
        <position position="80"/>
    </location>
</feature>
<dbReference type="AlphaFoldDB" id="K0T7X7"/>
<organism evidence="1 2">
    <name type="scientific">Thalassiosira oceanica</name>
    <name type="common">Marine diatom</name>
    <dbReference type="NCBI Taxonomy" id="159749"/>
    <lineage>
        <taxon>Eukaryota</taxon>
        <taxon>Sar</taxon>
        <taxon>Stramenopiles</taxon>
        <taxon>Ochrophyta</taxon>
        <taxon>Bacillariophyta</taxon>
        <taxon>Coscinodiscophyceae</taxon>
        <taxon>Thalassiosirophycidae</taxon>
        <taxon>Thalassiosirales</taxon>
        <taxon>Thalassiosiraceae</taxon>
        <taxon>Thalassiosira</taxon>
    </lineage>
</organism>
<gene>
    <name evidence="1" type="ORF">THAOC_09286</name>
</gene>
<sequence>MGGGACSVGGGGTGGRARDFCSAADGAAGLRLFRCRRRGGRGPGWGSRRGRCETGEWLDWVGGGTATAGVVRRASCSAPT</sequence>
<name>K0T7X7_THAOC</name>
<comment type="caution">
    <text evidence="1">The sequence shown here is derived from an EMBL/GenBank/DDBJ whole genome shotgun (WGS) entry which is preliminary data.</text>
</comment>
<proteinExistence type="predicted"/>
<reference evidence="1 2" key="1">
    <citation type="journal article" date="2012" name="Genome Biol.">
        <title>Genome and low-iron response of an oceanic diatom adapted to chronic iron limitation.</title>
        <authorList>
            <person name="Lommer M."/>
            <person name="Specht M."/>
            <person name="Roy A.S."/>
            <person name="Kraemer L."/>
            <person name="Andreson R."/>
            <person name="Gutowska M.A."/>
            <person name="Wolf J."/>
            <person name="Bergner S.V."/>
            <person name="Schilhabel M.B."/>
            <person name="Klostermeier U.C."/>
            <person name="Beiko R.G."/>
            <person name="Rosenstiel P."/>
            <person name="Hippler M."/>
            <person name="Laroche J."/>
        </authorList>
    </citation>
    <scope>NUCLEOTIDE SEQUENCE [LARGE SCALE GENOMIC DNA]</scope>
    <source>
        <strain evidence="1 2">CCMP1005</strain>
    </source>
</reference>
<protein>
    <submittedName>
        <fullName evidence="1">Uncharacterized protein</fullName>
    </submittedName>
</protein>
<dbReference type="EMBL" id="AGNL01010044">
    <property type="protein sequence ID" value="EJK69456.1"/>
    <property type="molecule type" value="Genomic_DNA"/>
</dbReference>
<accession>K0T7X7</accession>
<evidence type="ECO:0000313" key="1">
    <source>
        <dbReference type="EMBL" id="EJK69456.1"/>
    </source>
</evidence>
<evidence type="ECO:0000313" key="2">
    <source>
        <dbReference type="Proteomes" id="UP000266841"/>
    </source>
</evidence>